<evidence type="ECO:0000256" key="7">
    <source>
        <dbReference type="ARBA" id="ARBA00022840"/>
    </source>
</evidence>
<reference evidence="12" key="1">
    <citation type="submission" date="2021-03" db="EMBL/GenBank/DDBJ databases">
        <title>Actinotalea soli sp. nov., isolated from soil.</title>
        <authorList>
            <person name="Ping W."/>
            <person name="Zhang J."/>
        </authorList>
    </citation>
    <scope>NUCLEOTIDE SEQUENCE</scope>
    <source>
        <strain evidence="12">BY-33</strain>
    </source>
</reference>
<name>A0A939LRZ0_9CELL</name>
<dbReference type="Gene3D" id="3.30.1130.10">
    <property type="match status" value="1"/>
</dbReference>
<evidence type="ECO:0000256" key="9">
    <source>
        <dbReference type="RuleBase" id="RU362079"/>
    </source>
</evidence>
<keyword evidence="4 12" id="KW-0808">Transferase</keyword>
<dbReference type="PANTHER" id="PTHR43071:SF1">
    <property type="entry name" value="2-AMINO-4-HYDROXY-6-HYDROXYMETHYLDIHYDROPTERIDINE PYROPHOSPHOKINASE"/>
    <property type="match status" value="1"/>
</dbReference>
<dbReference type="InterPro" id="IPR035907">
    <property type="entry name" value="Hppk_sf"/>
</dbReference>
<evidence type="ECO:0000256" key="1">
    <source>
        <dbReference type="ARBA" id="ARBA00000198"/>
    </source>
</evidence>
<dbReference type="CDD" id="cd00483">
    <property type="entry name" value="HPPK"/>
    <property type="match status" value="1"/>
</dbReference>
<dbReference type="EMBL" id="JAGEMK010000009">
    <property type="protein sequence ID" value="MBO1752983.1"/>
    <property type="molecule type" value="Genomic_DNA"/>
</dbReference>
<dbReference type="SUPFAM" id="SSF55083">
    <property type="entry name" value="6-hydroxymethyl-7,8-dihydropterin pyrophosphokinase, HPPK"/>
    <property type="match status" value="1"/>
</dbReference>
<protein>
    <recommendedName>
        <fullName evidence="9">Bifunctional folate synthesis protein</fullName>
    </recommendedName>
    <domain>
        <recommendedName>
            <fullName evidence="9">Dihydroneopterin aldolase</fullName>
            <shortName evidence="9">DHNA</shortName>
            <ecNumber evidence="9">4.1.2.25</ecNumber>
        </recommendedName>
        <alternativeName>
            <fullName evidence="9">7,8-dihydroneopterin aldolase</fullName>
        </alternativeName>
    </domain>
    <domain>
        <recommendedName>
            <fullName evidence="9">2-amino-4-hydroxy-6-hydroxymethyldihydropteridine pyrophosphokinase</fullName>
            <ecNumber evidence="9">2.7.6.3</ecNumber>
        </recommendedName>
        <alternativeName>
            <fullName evidence="9">6-hydroxymethyl-7,8-dihydropterin pyrophosphokinase</fullName>
            <shortName evidence="9">PPPK</shortName>
        </alternativeName>
        <alternativeName>
            <fullName evidence="9">7,8-dihydro-6-hydroxymethylpterin pyrophosphokinase</fullName>
            <shortName evidence="9">HPPK</shortName>
        </alternativeName>
    </domain>
</protein>
<dbReference type="GO" id="GO:0046656">
    <property type="term" value="P:folic acid biosynthetic process"/>
    <property type="evidence" value="ECO:0007669"/>
    <property type="project" value="UniProtKB-UniRule"/>
</dbReference>
<dbReference type="PANTHER" id="PTHR43071">
    <property type="entry name" value="2-AMINO-4-HYDROXY-6-HYDROXYMETHYLDIHYDROPTERIDINE PYROPHOSPHOKINASE"/>
    <property type="match status" value="1"/>
</dbReference>
<evidence type="ECO:0000256" key="2">
    <source>
        <dbReference type="ARBA" id="ARBA00005051"/>
    </source>
</evidence>
<evidence type="ECO:0000256" key="5">
    <source>
        <dbReference type="ARBA" id="ARBA00022741"/>
    </source>
</evidence>
<sequence>MHEPRTDDHPHDRIRLTGLAATGHHGVLEHERRDGQTFVADVALHVDTRPAAAEDRLDLTVHYGVLAEQVVGVLGGEPADLVETVAERIAAVALTHPAVLAVDVVLHKPQAPIPVPFADVTVEIHRDRSHLPVVSAPPVMVVTTGAAEAAPEELWPTPAEDGWAEPAEAEEAWLASSEEDDDEATGETISVADLVVPALVPEVAPPAAAPAPDLLAPGPLAPDHAAGLLAPDLGVGPGTPPVTAALASVPLAVEPADRLHLEPEEPVEVVLALGSNTGASQETLRQAVRDLDDVDGLDLTAVSPLARTAAVGGPEQPDFLNAVVLGVTTLSPRGLLRACQGVEAAHGRVREEHWGPRTLDVDIVLHGSTMAVTDDLELPHPRAHERAFVLVPWAEVDPEAVLPGLGGGPVAALAETAPDREGIRWMALDWWRGTEGPA</sequence>
<keyword evidence="7" id="KW-0067">ATP-binding</keyword>
<dbReference type="AlphaFoldDB" id="A0A939LRZ0"/>
<feature type="compositionally biased region" description="Acidic residues" evidence="10">
    <location>
        <begin position="167"/>
        <end position="185"/>
    </location>
</feature>
<comment type="similarity">
    <text evidence="3">In the N-terminal section; belongs to the DHNA family.</text>
</comment>
<dbReference type="Pfam" id="PF01288">
    <property type="entry name" value="HPPK"/>
    <property type="match status" value="1"/>
</dbReference>
<dbReference type="InterPro" id="IPR043133">
    <property type="entry name" value="GTP-CH-I_C/QueF"/>
</dbReference>
<dbReference type="GO" id="GO:0016301">
    <property type="term" value="F:kinase activity"/>
    <property type="evidence" value="ECO:0007669"/>
    <property type="project" value="UniProtKB-KW"/>
</dbReference>
<evidence type="ECO:0000256" key="10">
    <source>
        <dbReference type="SAM" id="MobiDB-lite"/>
    </source>
</evidence>
<comment type="caution">
    <text evidence="12">The sequence shown here is derived from an EMBL/GenBank/DDBJ whole genome shotgun (WGS) entry which is preliminary data.</text>
</comment>
<evidence type="ECO:0000256" key="8">
    <source>
        <dbReference type="ARBA" id="ARBA00022909"/>
    </source>
</evidence>
<dbReference type="PROSITE" id="PS00794">
    <property type="entry name" value="HPPK"/>
    <property type="match status" value="1"/>
</dbReference>
<dbReference type="SMART" id="SM00905">
    <property type="entry name" value="FolB"/>
    <property type="match status" value="1"/>
</dbReference>
<dbReference type="NCBIfam" id="TIGR01498">
    <property type="entry name" value="folK"/>
    <property type="match status" value="1"/>
</dbReference>
<keyword evidence="13" id="KW-1185">Reference proteome</keyword>
<dbReference type="NCBIfam" id="TIGR00526">
    <property type="entry name" value="folB_dom"/>
    <property type="match status" value="1"/>
</dbReference>
<dbReference type="CDD" id="cd00534">
    <property type="entry name" value="DHNA_DHNTPE"/>
    <property type="match status" value="1"/>
</dbReference>
<dbReference type="GO" id="GO:0004150">
    <property type="term" value="F:dihydroneopterin aldolase activity"/>
    <property type="evidence" value="ECO:0007669"/>
    <property type="project" value="UniProtKB-UniRule"/>
</dbReference>
<dbReference type="NCBIfam" id="TIGR00525">
    <property type="entry name" value="folB"/>
    <property type="match status" value="1"/>
</dbReference>
<evidence type="ECO:0000313" key="13">
    <source>
        <dbReference type="Proteomes" id="UP000664209"/>
    </source>
</evidence>
<dbReference type="InterPro" id="IPR000550">
    <property type="entry name" value="Hppk"/>
</dbReference>
<comment type="similarity">
    <text evidence="9">Belongs to the DHNA family.</text>
</comment>
<dbReference type="Proteomes" id="UP000664209">
    <property type="component" value="Unassembled WGS sequence"/>
</dbReference>
<dbReference type="GO" id="GO:0005524">
    <property type="term" value="F:ATP binding"/>
    <property type="evidence" value="ECO:0007669"/>
    <property type="project" value="UniProtKB-KW"/>
</dbReference>
<evidence type="ECO:0000259" key="11">
    <source>
        <dbReference type="PROSITE" id="PS00794"/>
    </source>
</evidence>
<dbReference type="Gene3D" id="3.30.70.560">
    <property type="entry name" value="7,8-Dihydro-6-hydroxymethylpterin-pyrophosphokinase HPPK"/>
    <property type="match status" value="1"/>
</dbReference>
<comment type="catalytic activity">
    <reaction evidence="9">
        <text>7,8-dihydroneopterin = 6-hydroxymethyl-7,8-dihydropterin + glycolaldehyde</text>
        <dbReference type="Rhea" id="RHEA:10540"/>
        <dbReference type="ChEBI" id="CHEBI:17001"/>
        <dbReference type="ChEBI" id="CHEBI:17071"/>
        <dbReference type="ChEBI" id="CHEBI:44841"/>
        <dbReference type="EC" id="4.1.2.25"/>
    </reaction>
</comment>
<organism evidence="12 13">
    <name type="scientific">Actinotalea soli</name>
    <dbReference type="NCBI Taxonomy" id="2819234"/>
    <lineage>
        <taxon>Bacteria</taxon>
        <taxon>Bacillati</taxon>
        <taxon>Actinomycetota</taxon>
        <taxon>Actinomycetes</taxon>
        <taxon>Micrococcales</taxon>
        <taxon>Cellulomonadaceae</taxon>
        <taxon>Actinotalea</taxon>
    </lineage>
</organism>
<dbReference type="EC" id="4.1.2.25" evidence="9"/>
<proteinExistence type="inferred from homology"/>
<dbReference type="EC" id="2.7.6.3" evidence="9"/>
<evidence type="ECO:0000256" key="3">
    <source>
        <dbReference type="ARBA" id="ARBA00009640"/>
    </source>
</evidence>
<dbReference type="GO" id="GO:0003848">
    <property type="term" value="F:2-amino-4-hydroxy-6-hydroxymethyldihydropteridine diphosphokinase activity"/>
    <property type="evidence" value="ECO:0007669"/>
    <property type="project" value="UniProtKB-EC"/>
</dbReference>
<dbReference type="InterPro" id="IPR006157">
    <property type="entry name" value="FolB_dom"/>
</dbReference>
<dbReference type="InterPro" id="IPR006156">
    <property type="entry name" value="Dihydroneopterin_aldolase"/>
</dbReference>
<dbReference type="Pfam" id="PF02152">
    <property type="entry name" value="FolB"/>
    <property type="match status" value="1"/>
</dbReference>
<comment type="pathway">
    <text evidence="2">Cofactor biosynthesis; tetrahydrofolate biosynthesis; 2-amino-4-hydroxy-6-hydroxymethyl-7,8-dihydropteridine diphosphate from 7,8-dihydroneopterin triphosphate: step 4/4.</text>
</comment>
<feature type="region of interest" description="Disordered" evidence="10">
    <location>
        <begin position="166"/>
        <end position="185"/>
    </location>
</feature>
<evidence type="ECO:0000313" key="12">
    <source>
        <dbReference type="EMBL" id="MBO1752983.1"/>
    </source>
</evidence>
<feature type="domain" description="7,8-dihydro-6-hydroxymethylpterin-pyrophosphokinase" evidence="11">
    <location>
        <begin position="353"/>
        <end position="364"/>
    </location>
</feature>
<keyword evidence="5" id="KW-0547">Nucleotide-binding</keyword>
<gene>
    <name evidence="12" type="primary">folK</name>
    <name evidence="12" type="ORF">J4G33_14315</name>
</gene>
<keyword evidence="8 9" id="KW-0289">Folate biosynthesis</keyword>
<dbReference type="RefSeq" id="WP_208056672.1">
    <property type="nucleotide sequence ID" value="NZ_JAGEMK010000009.1"/>
</dbReference>
<evidence type="ECO:0000256" key="6">
    <source>
        <dbReference type="ARBA" id="ARBA00022777"/>
    </source>
</evidence>
<dbReference type="GO" id="GO:0046654">
    <property type="term" value="P:tetrahydrofolate biosynthetic process"/>
    <property type="evidence" value="ECO:0007669"/>
    <property type="project" value="UniProtKB-UniRule"/>
</dbReference>
<comment type="function">
    <text evidence="9">Catalyzes the conversion of 7,8-dihydroneopterin to 6-hydroxymethyl-7,8-dihydropterin.</text>
</comment>
<comment type="pathway">
    <text evidence="9">Cofactor biosynthesis; tetrahydrofolate biosynthesis; 2-amino-4-hydroxy-6-hydroxymethyl-7,8-dihydropteridine diphosphate from 7,8-dihydroneopterin triphosphate: step 3/4.</text>
</comment>
<keyword evidence="6" id="KW-0418">Kinase</keyword>
<dbReference type="SUPFAM" id="SSF55620">
    <property type="entry name" value="Tetrahydrobiopterin biosynthesis enzymes-like"/>
    <property type="match status" value="1"/>
</dbReference>
<comment type="catalytic activity">
    <reaction evidence="1">
        <text>6-hydroxymethyl-7,8-dihydropterin + ATP = (7,8-dihydropterin-6-yl)methyl diphosphate + AMP + H(+)</text>
        <dbReference type="Rhea" id="RHEA:11412"/>
        <dbReference type="ChEBI" id="CHEBI:15378"/>
        <dbReference type="ChEBI" id="CHEBI:30616"/>
        <dbReference type="ChEBI" id="CHEBI:44841"/>
        <dbReference type="ChEBI" id="CHEBI:72950"/>
        <dbReference type="ChEBI" id="CHEBI:456215"/>
        <dbReference type="EC" id="2.7.6.3"/>
    </reaction>
</comment>
<evidence type="ECO:0000256" key="4">
    <source>
        <dbReference type="ARBA" id="ARBA00022679"/>
    </source>
</evidence>
<accession>A0A939LRZ0</accession>
<keyword evidence="9" id="KW-0456">Lyase</keyword>